<proteinExistence type="inferred from homology"/>
<keyword evidence="3" id="KW-0328">Glycosyltransferase</keyword>
<dbReference type="CDD" id="cd03784">
    <property type="entry name" value="GT1_Gtf-like"/>
    <property type="match status" value="1"/>
</dbReference>
<dbReference type="PROSITE" id="PS50304">
    <property type="entry name" value="TUDOR"/>
    <property type="match status" value="1"/>
</dbReference>
<evidence type="ECO:0000313" key="5">
    <source>
        <dbReference type="Proteomes" id="UP001652660"/>
    </source>
</evidence>
<accession>A0ABM4VYH0</accession>
<dbReference type="RefSeq" id="XP_071924588.1">
    <property type="nucleotide sequence ID" value="XM_072068487.1"/>
</dbReference>
<organism evidence="5 6">
    <name type="scientific">Coffea arabica</name>
    <name type="common">Arabian coffee</name>
    <dbReference type="NCBI Taxonomy" id="13443"/>
    <lineage>
        <taxon>Eukaryota</taxon>
        <taxon>Viridiplantae</taxon>
        <taxon>Streptophyta</taxon>
        <taxon>Embryophyta</taxon>
        <taxon>Tracheophyta</taxon>
        <taxon>Spermatophyta</taxon>
        <taxon>Magnoliopsida</taxon>
        <taxon>eudicotyledons</taxon>
        <taxon>Gunneridae</taxon>
        <taxon>Pentapetalae</taxon>
        <taxon>asterids</taxon>
        <taxon>lamiids</taxon>
        <taxon>Gentianales</taxon>
        <taxon>Rubiaceae</taxon>
        <taxon>Ixoroideae</taxon>
        <taxon>Gardenieae complex</taxon>
        <taxon>Bertiereae - Coffeeae clade</taxon>
        <taxon>Coffeeae</taxon>
        <taxon>Coffea</taxon>
    </lineage>
</organism>
<name>A0ABM4VYH0_COFAR</name>
<dbReference type="PANTHER" id="PTHR48047">
    <property type="entry name" value="GLYCOSYLTRANSFERASE"/>
    <property type="match status" value="1"/>
</dbReference>
<evidence type="ECO:0000259" key="4">
    <source>
        <dbReference type="PROSITE" id="PS50304"/>
    </source>
</evidence>
<evidence type="ECO:0000256" key="1">
    <source>
        <dbReference type="ARBA" id="ARBA00009995"/>
    </source>
</evidence>
<reference evidence="6" key="1">
    <citation type="submission" date="2025-08" db="UniProtKB">
        <authorList>
            <consortium name="RefSeq"/>
        </authorList>
    </citation>
    <scope>IDENTIFICATION</scope>
    <source>
        <tissue evidence="6">Leaves</tissue>
    </source>
</reference>
<dbReference type="Proteomes" id="UP001652660">
    <property type="component" value="Chromosome 10c"/>
</dbReference>
<gene>
    <name evidence="6" type="primary">LOC113712204</name>
</gene>
<dbReference type="InterPro" id="IPR002999">
    <property type="entry name" value="Tudor"/>
</dbReference>
<dbReference type="SUPFAM" id="SSF53756">
    <property type="entry name" value="UDP-Glycosyltransferase/glycogen phosphorylase"/>
    <property type="match status" value="1"/>
</dbReference>
<dbReference type="InterPro" id="IPR002213">
    <property type="entry name" value="UDP_glucos_trans"/>
</dbReference>
<dbReference type="Pfam" id="PF00201">
    <property type="entry name" value="UDPGT"/>
    <property type="match status" value="1"/>
</dbReference>
<comment type="similarity">
    <text evidence="1 3">Belongs to the UDP-glycosyltransferase family.</text>
</comment>
<dbReference type="PANTHER" id="PTHR48047:SF51">
    <property type="entry name" value="GLYCOSYLTRANSFERASE"/>
    <property type="match status" value="1"/>
</dbReference>
<dbReference type="Gene3D" id="3.40.50.2000">
    <property type="entry name" value="Glycogen Phosphorylase B"/>
    <property type="match status" value="2"/>
</dbReference>
<dbReference type="PROSITE" id="PS00375">
    <property type="entry name" value="UDPGT"/>
    <property type="match status" value="1"/>
</dbReference>
<keyword evidence="2 3" id="KW-0808">Transferase</keyword>
<evidence type="ECO:0000256" key="2">
    <source>
        <dbReference type="ARBA" id="ARBA00022679"/>
    </source>
</evidence>
<evidence type="ECO:0000256" key="3">
    <source>
        <dbReference type="RuleBase" id="RU003718"/>
    </source>
</evidence>
<dbReference type="InterPro" id="IPR035595">
    <property type="entry name" value="UDP_glycos_trans_CS"/>
</dbReference>
<dbReference type="GeneID" id="113712204"/>
<protein>
    <submittedName>
        <fullName evidence="6">UDP-glycosyltransferase 90A1-like</fullName>
    </submittedName>
</protein>
<evidence type="ECO:0000313" key="6">
    <source>
        <dbReference type="RefSeq" id="XP_071924588.1"/>
    </source>
</evidence>
<sequence>MSLFISFLKATKLMKPHFEQTLNTLPNLTFMITDGFLHWTLDSAQKFSIPRLVFYGTGIYATTLVQVVGPTSLLQRGKSDTEEISFPGDDFPWIKFTRNDFDPKIAYPERDTEYFQLVLEHGRATMNSYGLLVNSFYELESIFLDYWNKKCVPRAWSIGPLCLAAQPSKSAGQKPSWIQWLDEKLPQKNPVLYISFGSQAEISKEQLEEVKIALEKSGVNFLWIVRGNDQSDSSDGFENRVKDRGIVVKEWIDQRQILDHKSVQGFLSHCGWNSVIESICAKVPILAWPMLAEQPLNAKMVVEEIKIGIGVKTCDGTLNGLVKWETLKMAVKELMEEESGKEVRKNAKEVGEIAIKAMEEGGSSRSSLSQVMNELSDLQAKRIA</sequence>
<keyword evidence="5" id="KW-1185">Reference proteome</keyword>
<feature type="domain" description="Tudor" evidence="4">
    <location>
        <begin position="155"/>
        <end position="217"/>
    </location>
</feature>